<comment type="caution">
    <text evidence="2">The sequence shown here is derived from an EMBL/GenBank/DDBJ whole genome shotgun (WGS) entry which is preliminary data.</text>
</comment>
<name>A0ABW1XIQ4_9ALTE</name>
<keyword evidence="1" id="KW-1133">Transmembrane helix</keyword>
<keyword evidence="1" id="KW-0812">Transmembrane</keyword>
<evidence type="ECO:0000313" key="3">
    <source>
        <dbReference type="Proteomes" id="UP001596364"/>
    </source>
</evidence>
<dbReference type="NCBIfam" id="TIGR02532">
    <property type="entry name" value="IV_pilin_GFxxxE"/>
    <property type="match status" value="1"/>
</dbReference>
<dbReference type="EMBL" id="JBHSUS010000001">
    <property type="protein sequence ID" value="MFC6439173.1"/>
    <property type="molecule type" value="Genomic_DNA"/>
</dbReference>
<evidence type="ECO:0000256" key="1">
    <source>
        <dbReference type="SAM" id="Phobius"/>
    </source>
</evidence>
<evidence type="ECO:0000313" key="2">
    <source>
        <dbReference type="EMBL" id="MFC6439173.1"/>
    </source>
</evidence>
<sequence>MKKQAGFTLIEMLIAALVILIGVTGYVTLQSNFMRSDAQLNLRAVALKLAQEKMDDLRTFTQLQTTAGVFDYNDVQNNAGGALVSGNIDVAVNADADMNHTFIRNWTVTNQYYVDTNADGLADTWLNEGDPGLPANLPSWPSKKVVTVQISWQDYQGDAKQVQIDGTIAPVVLTASHQALQESDNSRKGPTVDYTPGVAPDVISYDLGDGKKVETSKPVPEVNKTGDNIQVQFETVKYIELPDDVTKLEQEDFLTVNCKCALAGQNQGYTPSQTTLVDGQLVVQRGQLVTKTTGVPDGNGQPELCTACCRDHHDTAAMVSDENYYRKEWGNPHRHYNYDGITYTAATLIGDKYIEACRFKRVDGLFELYADWYLVDVITFKQDYLFNEANFTAYRAYTEGLVESRIAGSTAPTRPANRDFQVPPGAYQMIARGIYVDRITDEHRAAIIEKINAGDATWKAITPFYDVNLTLLSGWDTGDAVVATITEEPIETIVDPDNDLYGTYSRGRLEALADGTTNVSVKAYPFSSGITGTNPISPFEVYLGRLDDTVNVEVNGKATTEKYFGLIGDIKCVTVISGVSSACETNNDKKADYVDLTALALTADPAHFSCSVSVPKGKATPFYSCDDVSENWNGTISLAFTAPGYSVTLKVEYPDGSQVEANAFSLLSKLEATSNRDYNIIIELTP</sequence>
<dbReference type="RefSeq" id="WP_131259284.1">
    <property type="nucleotide sequence ID" value="NZ_JBHSUS010000001.1"/>
</dbReference>
<keyword evidence="1" id="KW-0472">Membrane</keyword>
<proteinExistence type="predicted"/>
<feature type="transmembrane region" description="Helical" evidence="1">
    <location>
        <begin position="7"/>
        <end position="29"/>
    </location>
</feature>
<dbReference type="Proteomes" id="UP001596364">
    <property type="component" value="Unassembled WGS sequence"/>
</dbReference>
<protein>
    <submittedName>
        <fullName evidence="2">Prepilin-type N-terminal cleavage/methylation domain-containing protein</fullName>
    </submittedName>
</protein>
<gene>
    <name evidence="2" type="ORF">ACFP85_03255</name>
</gene>
<reference evidence="3" key="1">
    <citation type="journal article" date="2019" name="Int. J. Syst. Evol. Microbiol.">
        <title>The Global Catalogue of Microorganisms (GCM) 10K type strain sequencing project: providing services to taxonomists for standard genome sequencing and annotation.</title>
        <authorList>
            <consortium name="The Broad Institute Genomics Platform"/>
            <consortium name="The Broad Institute Genome Sequencing Center for Infectious Disease"/>
            <person name="Wu L."/>
            <person name="Ma J."/>
        </authorList>
    </citation>
    <scope>NUCLEOTIDE SEQUENCE [LARGE SCALE GENOMIC DNA]</scope>
    <source>
        <strain evidence="3">CGMCC 1.16031</strain>
    </source>
</reference>
<dbReference type="Pfam" id="PF07963">
    <property type="entry name" value="N_methyl"/>
    <property type="match status" value="1"/>
</dbReference>
<dbReference type="InterPro" id="IPR012902">
    <property type="entry name" value="N_methyl_site"/>
</dbReference>
<accession>A0ABW1XIQ4</accession>
<keyword evidence="3" id="KW-1185">Reference proteome</keyword>
<organism evidence="2 3">
    <name type="scientific">Pseudobowmanella zhangzhouensis</name>
    <dbReference type="NCBI Taxonomy" id="1537679"/>
    <lineage>
        <taxon>Bacteria</taxon>
        <taxon>Pseudomonadati</taxon>
        <taxon>Pseudomonadota</taxon>
        <taxon>Gammaproteobacteria</taxon>
        <taxon>Alteromonadales</taxon>
        <taxon>Alteromonadaceae</taxon>
    </lineage>
</organism>